<dbReference type="EMBL" id="JBHUPD010000002">
    <property type="protein sequence ID" value="MFD2872878.1"/>
    <property type="molecule type" value="Genomic_DNA"/>
</dbReference>
<accession>A0ABW5YBW3</accession>
<dbReference type="RefSeq" id="WP_377185037.1">
    <property type="nucleotide sequence ID" value="NZ_JBHUPD010000002.1"/>
</dbReference>
<comment type="caution">
    <text evidence="1">The sequence shown here is derived from an EMBL/GenBank/DDBJ whole genome shotgun (WGS) entry which is preliminary data.</text>
</comment>
<gene>
    <name evidence="1" type="ORF">ACFS5N_10400</name>
</gene>
<sequence length="45" mass="5020">MTPGIYVSDEDHALQTVQNRRDPGFRGGLDVPVSFMTTSIPQRND</sequence>
<name>A0ABW5YBW3_9SPHI</name>
<keyword evidence="2" id="KW-1185">Reference proteome</keyword>
<reference evidence="2" key="1">
    <citation type="journal article" date="2019" name="Int. J. Syst. Evol. Microbiol.">
        <title>The Global Catalogue of Microorganisms (GCM) 10K type strain sequencing project: providing services to taxonomists for standard genome sequencing and annotation.</title>
        <authorList>
            <consortium name="The Broad Institute Genomics Platform"/>
            <consortium name="The Broad Institute Genome Sequencing Center for Infectious Disease"/>
            <person name="Wu L."/>
            <person name="Ma J."/>
        </authorList>
    </citation>
    <scope>NUCLEOTIDE SEQUENCE [LARGE SCALE GENOMIC DNA]</scope>
    <source>
        <strain evidence="2">KCTC 22437</strain>
    </source>
</reference>
<organism evidence="1 2">
    <name type="scientific">Mucilaginibacter ximonensis</name>
    <dbReference type="NCBI Taxonomy" id="538021"/>
    <lineage>
        <taxon>Bacteria</taxon>
        <taxon>Pseudomonadati</taxon>
        <taxon>Bacteroidota</taxon>
        <taxon>Sphingobacteriia</taxon>
        <taxon>Sphingobacteriales</taxon>
        <taxon>Sphingobacteriaceae</taxon>
        <taxon>Mucilaginibacter</taxon>
    </lineage>
</organism>
<evidence type="ECO:0000313" key="1">
    <source>
        <dbReference type="EMBL" id="MFD2872878.1"/>
    </source>
</evidence>
<evidence type="ECO:0000313" key="2">
    <source>
        <dbReference type="Proteomes" id="UP001597557"/>
    </source>
</evidence>
<proteinExistence type="predicted"/>
<protein>
    <submittedName>
        <fullName evidence="1">Uncharacterized protein</fullName>
    </submittedName>
</protein>
<dbReference type="Proteomes" id="UP001597557">
    <property type="component" value="Unassembled WGS sequence"/>
</dbReference>